<dbReference type="HOGENOM" id="CLU_1564134_0_0_1"/>
<dbReference type="VEuPathDB" id="FungiDB:ZTRI_17.22"/>
<organism evidence="1 2">
    <name type="scientific">Zymoseptoria tritici (strain CBS 115943 / IPO323)</name>
    <name type="common">Speckled leaf blotch fungus</name>
    <name type="synonym">Septoria tritici</name>
    <dbReference type="NCBI Taxonomy" id="336722"/>
    <lineage>
        <taxon>Eukaryota</taxon>
        <taxon>Fungi</taxon>
        <taxon>Dikarya</taxon>
        <taxon>Ascomycota</taxon>
        <taxon>Pezizomycotina</taxon>
        <taxon>Dothideomycetes</taxon>
        <taxon>Dothideomycetidae</taxon>
        <taxon>Mycosphaerellales</taxon>
        <taxon>Mycosphaerellaceae</taxon>
        <taxon>Zymoseptoria</taxon>
    </lineage>
</organism>
<reference evidence="1 2" key="1">
    <citation type="journal article" date="2011" name="PLoS Genet.">
        <title>Finished genome of the fungal wheat pathogen Mycosphaerella graminicola reveals dispensome structure, chromosome plasticity, and stealth pathogenesis.</title>
        <authorList>
            <person name="Goodwin S.B."/>
            <person name="Ben M'barek S."/>
            <person name="Dhillon B."/>
            <person name="Wittenberg A.H.J."/>
            <person name="Crane C.F."/>
            <person name="Hane J.K."/>
            <person name="Foster A.J."/>
            <person name="Van der Lee T.A.J."/>
            <person name="Grimwood J."/>
            <person name="Aerts A."/>
            <person name="Antoniw J."/>
            <person name="Bailey A."/>
            <person name="Bluhm B."/>
            <person name="Bowler J."/>
            <person name="Bristow J."/>
            <person name="van der Burgt A."/>
            <person name="Canto-Canche B."/>
            <person name="Churchill A.C.L."/>
            <person name="Conde-Ferraez L."/>
            <person name="Cools H.J."/>
            <person name="Coutinho P.M."/>
            <person name="Csukai M."/>
            <person name="Dehal P."/>
            <person name="De Wit P."/>
            <person name="Donzelli B."/>
            <person name="van de Geest H.C."/>
            <person name="van Ham R.C.H.J."/>
            <person name="Hammond-Kosack K.E."/>
            <person name="Henrissat B."/>
            <person name="Kilian A."/>
            <person name="Kobayashi A.K."/>
            <person name="Koopmann E."/>
            <person name="Kourmpetis Y."/>
            <person name="Kuzniar A."/>
            <person name="Lindquist E."/>
            <person name="Lombard V."/>
            <person name="Maliepaard C."/>
            <person name="Martins N."/>
            <person name="Mehrabi R."/>
            <person name="Nap J.P.H."/>
            <person name="Ponomarenko A."/>
            <person name="Rudd J.J."/>
            <person name="Salamov A."/>
            <person name="Schmutz J."/>
            <person name="Schouten H.J."/>
            <person name="Shapiro H."/>
            <person name="Stergiopoulos I."/>
            <person name="Torriani S.F.F."/>
            <person name="Tu H."/>
            <person name="de Vries R.P."/>
            <person name="Waalwijk C."/>
            <person name="Ware S.B."/>
            <person name="Wiebenga A."/>
            <person name="Zwiers L.-H."/>
            <person name="Oliver R.P."/>
            <person name="Grigoriev I.V."/>
            <person name="Kema G.H.J."/>
        </authorList>
    </citation>
    <scope>NUCLEOTIDE SEQUENCE [LARGE SCALE GENOMIC DNA]</scope>
    <source>
        <strain evidence="2">CBS 115943 / IPO323</strain>
    </source>
</reference>
<dbReference type="OrthoDB" id="10500873at2759"/>
<dbReference type="InParanoid" id="F9XRE3"/>
<sequence>MCVHSRVCKAFAAGTCRLRQCSTDCEAAKLQGFCIVPHKLTRSKGAGATSEILRIRLHSARPTAAAEQQRYELCCKPFRPDKIRKLVHDSGMEFFTTYFGRVLQSNASPTNGRWAMGEEAGSCQLLLEEMQKLPREPQQADKIAQSLDTTRAPGFINSKKQSRRGRVAGMY</sequence>
<accession>F9XRE3</accession>
<gene>
    <name evidence="1" type="ORF">MYCGRDRAFT_97795</name>
</gene>
<dbReference type="KEGG" id="ztr:MYCGRDRAFT_97795"/>
<proteinExistence type="predicted"/>
<dbReference type="Proteomes" id="UP000008062">
    <property type="component" value="Chromosome 17"/>
</dbReference>
<protein>
    <submittedName>
        <fullName evidence="1">Uncharacterized protein</fullName>
    </submittedName>
</protein>
<keyword evidence="2" id="KW-1185">Reference proteome</keyword>
<evidence type="ECO:0000313" key="2">
    <source>
        <dbReference type="Proteomes" id="UP000008062"/>
    </source>
</evidence>
<dbReference type="STRING" id="336722.F9XRE3"/>
<dbReference type="AlphaFoldDB" id="F9XRE3"/>
<dbReference type="GeneID" id="13399710"/>
<dbReference type="EMBL" id="CM001212">
    <property type="protein sequence ID" value="EGP82182.1"/>
    <property type="molecule type" value="Genomic_DNA"/>
</dbReference>
<name>F9XRE3_ZYMTI</name>
<dbReference type="RefSeq" id="XP_003847206.1">
    <property type="nucleotide sequence ID" value="XM_003847158.1"/>
</dbReference>
<evidence type="ECO:0000313" key="1">
    <source>
        <dbReference type="EMBL" id="EGP82182.1"/>
    </source>
</evidence>